<name>A0A0A9F4G9_ARUDO</name>
<dbReference type="EMBL" id="GBRH01192855">
    <property type="protein sequence ID" value="JAE05041.1"/>
    <property type="molecule type" value="Transcribed_RNA"/>
</dbReference>
<organism evidence="1">
    <name type="scientific">Arundo donax</name>
    <name type="common">Giant reed</name>
    <name type="synonym">Donax arundinaceus</name>
    <dbReference type="NCBI Taxonomy" id="35708"/>
    <lineage>
        <taxon>Eukaryota</taxon>
        <taxon>Viridiplantae</taxon>
        <taxon>Streptophyta</taxon>
        <taxon>Embryophyta</taxon>
        <taxon>Tracheophyta</taxon>
        <taxon>Spermatophyta</taxon>
        <taxon>Magnoliopsida</taxon>
        <taxon>Liliopsida</taxon>
        <taxon>Poales</taxon>
        <taxon>Poaceae</taxon>
        <taxon>PACMAD clade</taxon>
        <taxon>Arundinoideae</taxon>
        <taxon>Arundineae</taxon>
        <taxon>Arundo</taxon>
    </lineage>
</organism>
<evidence type="ECO:0000313" key="1">
    <source>
        <dbReference type="EMBL" id="JAE05041.1"/>
    </source>
</evidence>
<reference evidence="1" key="1">
    <citation type="submission" date="2014-09" db="EMBL/GenBank/DDBJ databases">
        <authorList>
            <person name="Magalhaes I.L.F."/>
            <person name="Oliveira U."/>
            <person name="Santos F.R."/>
            <person name="Vidigal T.H.D.A."/>
            <person name="Brescovit A.D."/>
            <person name="Santos A.J."/>
        </authorList>
    </citation>
    <scope>NUCLEOTIDE SEQUENCE</scope>
    <source>
        <tissue evidence="1">Shoot tissue taken approximately 20 cm above the soil surface</tissue>
    </source>
</reference>
<protein>
    <submittedName>
        <fullName evidence="1">Uncharacterized protein</fullName>
    </submittedName>
</protein>
<reference evidence="1" key="2">
    <citation type="journal article" date="2015" name="Data Brief">
        <title>Shoot transcriptome of the giant reed, Arundo donax.</title>
        <authorList>
            <person name="Barrero R.A."/>
            <person name="Guerrero F.D."/>
            <person name="Moolhuijzen P."/>
            <person name="Goolsby J.A."/>
            <person name="Tidwell J."/>
            <person name="Bellgard S.E."/>
            <person name="Bellgard M.I."/>
        </authorList>
    </citation>
    <scope>NUCLEOTIDE SEQUENCE</scope>
    <source>
        <tissue evidence="1">Shoot tissue taken approximately 20 cm above the soil surface</tissue>
    </source>
</reference>
<accession>A0A0A9F4G9</accession>
<dbReference type="AlphaFoldDB" id="A0A0A9F4G9"/>
<proteinExistence type="predicted"/>
<sequence length="31" mass="3710">MISPCIELQFFLTREVIPRKFGHPTETMLKF</sequence>